<dbReference type="NCBIfam" id="TIGR00082">
    <property type="entry name" value="rbfA"/>
    <property type="match status" value="1"/>
</dbReference>
<keyword evidence="2" id="KW-0963">Cytoplasm</keyword>
<accession>A0A7V9A7X0</accession>
<evidence type="ECO:0000313" key="5">
    <source>
        <dbReference type="Proteomes" id="UP000551616"/>
    </source>
</evidence>
<sequence length="146" mass="16332">MSSRRTLKAASAIREVVSMAILTQLRDPRVKDVTVTHVEVAGDMRSAKVHVSIMGDEKKQQLCLNGLRRSAGFLQSCIKDRIDTRYIPKLEFDIDKGVKQSLEVSRILKEVLPPSEDEDVSDEKMADEDSEPEQSEPEDDGSKESS</sequence>
<evidence type="ECO:0000256" key="1">
    <source>
        <dbReference type="ARBA" id="ARBA00022517"/>
    </source>
</evidence>
<dbReference type="EMBL" id="JABRWO010000008">
    <property type="protein sequence ID" value="MBA2115865.1"/>
    <property type="molecule type" value="Genomic_DNA"/>
</dbReference>
<keyword evidence="1 2" id="KW-0690">Ribosome biogenesis</keyword>
<evidence type="ECO:0000256" key="3">
    <source>
        <dbReference type="SAM" id="MobiDB-lite"/>
    </source>
</evidence>
<feature type="region of interest" description="Disordered" evidence="3">
    <location>
        <begin position="109"/>
        <end position="146"/>
    </location>
</feature>
<evidence type="ECO:0000256" key="2">
    <source>
        <dbReference type="HAMAP-Rule" id="MF_00003"/>
    </source>
</evidence>
<dbReference type="AlphaFoldDB" id="A0A7V9A7X0"/>
<comment type="subcellular location">
    <subcellularLocation>
        <location evidence="2">Cytoplasm</location>
    </subcellularLocation>
</comment>
<evidence type="ECO:0000313" key="4">
    <source>
        <dbReference type="EMBL" id="MBA2115865.1"/>
    </source>
</evidence>
<dbReference type="PANTHER" id="PTHR33515:SF1">
    <property type="entry name" value="RIBOSOME-BINDING FACTOR A, CHLOROPLASTIC-RELATED"/>
    <property type="match status" value="1"/>
</dbReference>
<dbReference type="Proteomes" id="UP000551616">
    <property type="component" value="Unassembled WGS sequence"/>
</dbReference>
<dbReference type="RefSeq" id="WP_207397292.1">
    <property type="nucleotide sequence ID" value="NZ_JABRWO010000008.1"/>
</dbReference>
<dbReference type="InterPro" id="IPR000238">
    <property type="entry name" value="RbfA"/>
</dbReference>
<dbReference type="InterPro" id="IPR023799">
    <property type="entry name" value="RbfA_dom_sf"/>
</dbReference>
<dbReference type="GO" id="GO:0030490">
    <property type="term" value="P:maturation of SSU-rRNA"/>
    <property type="evidence" value="ECO:0007669"/>
    <property type="project" value="UniProtKB-UniRule"/>
</dbReference>
<dbReference type="GO" id="GO:0043024">
    <property type="term" value="F:ribosomal small subunit binding"/>
    <property type="evidence" value="ECO:0007669"/>
    <property type="project" value="TreeGrafter"/>
</dbReference>
<dbReference type="PANTHER" id="PTHR33515">
    <property type="entry name" value="RIBOSOME-BINDING FACTOR A, CHLOROPLASTIC-RELATED"/>
    <property type="match status" value="1"/>
</dbReference>
<feature type="compositionally biased region" description="Acidic residues" evidence="3">
    <location>
        <begin position="115"/>
        <end position="139"/>
    </location>
</feature>
<dbReference type="GO" id="GO:0005829">
    <property type="term" value="C:cytosol"/>
    <property type="evidence" value="ECO:0007669"/>
    <property type="project" value="TreeGrafter"/>
</dbReference>
<comment type="caution">
    <text evidence="4">The sequence shown here is derived from an EMBL/GenBank/DDBJ whole genome shotgun (WGS) entry which is preliminary data.</text>
</comment>
<gene>
    <name evidence="2 4" type="primary">rbfA</name>
    <name evidence="4" type="ORF">HOV93_30510</name>
</gene>
<name>A0A7V9A7X0_9BACT</name>
<dbReference type="InterPro" id="IPR015946">
    <property type="entry name" value="KH_dom-like_a/b"/>
</dbReference>
<dbReference type="Pfam" id="PF02033">
    <property type="entry name" value="RBFA"/>
    <property type="match status" value="1"/>
</dbReference>
<comment type="similarity">
    <text evidence="2">Belongs to the RbfA family.</text>
</comment>
<protein>
    <recommendedName>
        <fullName evidence="2">Ribosome-binding factor A</fullName>
    </recommendedName>
</protein>
<comment type="function">
    <text evidence="2">One of several proteins that assist in the late maturation steps of the functional core of the 30S ribosomal subunit. Associates with free 30S ribosomal subunits (but not with 30S subunits that are part of 70S ribosomes or polysomes). Required for efficient processing of 16S rRNA. May interact with the 5'-terminal helix region of 16S rRNA.</text>
</comment>
<organism evidence="4 5">
    <name type="scientific">Bremerella alba</name>
    <dbReference type="NCBI Taxonomy" id="980252"/>
    <lineage>
        <taxon>Bacteria</taxon>
        <taxon>Pseudomonadati</taxon>
        <taxon>Planctomycetota</taxon>
        <taxon>Planctomycetia</taxon>
        <taxon>Pirellulales</taxon>
        <taxon>Pirellulaceae</taxon>
        <taxon>Bremerella</taxon>
    </lineage>
</organism>
<dbReference type="Gene3D" id="3.30.300.20">
    <property type="match status" value="1"/>
</dbReference>
<keyword evidence="5" id="KW-1185">Reference proteome</keyword>
<comment type="subunit">
    <text evidence="2">Monomer. Binds 30S ribosomal subunits, but not 50S ribosomal subunits or 70S ribosomes.</text>
</comment>
<dbReference type="HAMAP" id="MF_00003">
    <property type="entry name" value="RbfA"/>
    <property type="match status" value="1"/>
</dbReference>
<reference evidence="4 5" key="1">
    <citation type="submission" date="2020-05" db="EMBL/GenBank/DDBJ databases">
        <title>Bremerella alba sp. nov., a novel planctomycete isolated from the surface of the macroalga Fucus spiralis.</title>
        <authorList>
            <person name="Godinho O."/>
            <person name="Botelho R."/>
            <person name="Albuquerque L."/>
            <person name="Wiegand S."/>
            <person name="Da Costa M.S."/>
            <person name="Lobo-Da-Cunha A."/>
            <person name="Jogler C."/>
            <person name="Lage O.M."/>
        </authorList>
    </citation>
    <scope>NUCLEOTIDE SEQUENCE [LARGE SCALE GENOMIC DNA]</scope>
    <source>
        <strain evidence="4 5">FF15</strain>
    </source>
</reference>
<dbReference type="SUPFAM" id="SSF89919">
    <property type="entry name" value="Ribosome-binding factor A, RbfA"/>
    <property type="match status" value="1"/>
</dbReference>
<proteinExistence type="inferred from homology"/>